<dbReference type="HOGENOM" id="CLU_2375654_0_0_1"/>
<reference evidence="2" key="1">
    <citation type="journal article" date="2013" name="Science">
        <title>The Amborella genome and the evolution of flowering plants.</title>
        <authorList>
            <consortium name="Amborella Genome Project"/>
        </authorList>
    </citation>
    <scope>NUCLEOTIDE SEQUENCE [LARGE SCALE GENOMIC DNA]</scope>
</reference>
<name>W1NQD4_AMBTC</name>
<keyword evidence="2" id="KW-1185">Reference proteome</keyword>
<dbReference type="AlphaFoldDB" id="W1NQD4"/>
<evidence type="ECO:0000313" key="2">
    <source>
        <dbReference type="Proteomes" id="UP000017836"/>
    </source>
</evidence>
<gene>
    <name evidence="1" type="ORF">AMTR_s00130p00034380</name>
</gene>
<sequence>MTWDPTRPIHIIFTPRGYADMLSMINGTHHSKARNSCPSRVRELSIQEVHAVEEKNEEEIGKDTNEEADKVPLLGPFEALEVTPCLCLWRQSDDW</sequence>
<proteinExistence type="predicted"/>
<evidence type="ECO:0000313" key="1">
    <source>
        <dbReference type="EMBL" id="ERM97633.1"/>
    </source>
</evidence>
<protein>
    <submittedName>
        <fullName evidence="1">Uncharacterized protein</fullName>
    </submittedName>
</protein>
<accession>W1NQD4</accession>
<dbReference type="Proteomes" id="UP000017836">
    <property type="component" value="Unassembled WGS sequence"/>
</dbReference>
<organism evidence="1 2">
    <name type="scientific">Amborella trichopoda</name>
    <dbReference type="NCBI Taxonomy" id="13333"/>
    <lineage>
        <taxon>Eukaryota</taxon>
        <taxon>Viridiplantae</taxon>
        <taxon>Streptophyta</taxon>
        <taxon>Embryophyta</taxon>
        <taxon>Tracheophyta</taxon>
        <taxon>Spermatophyta</taxon>
        <taxon>Magnoliopsida</taxon>
        <taxon>Amborellales</taxon>
        <taxon>Amborellaceae</taxon>
        <taxon>Amborella</taxon>
    </lineage>
</organism>
<dbReference type="Gramene" id="ERM97633">
    <property type="protein sequence ID" value="ERM97633"/>
    <property type="gene ID" value="AMTR_s00130p00034380"/>
</dbReference>
<dbReference type="EMBL" id="KI395898">
    <property type="protein sequence ID" value="ERM97633.1"/>
    <property type="molecule type" value="Genomic_DNA"/>
</dbReference>